<dbReference type="PANTHER" id="PTHR43048">
    <property type="entry name" value="METHYLMALONYL-COA EPIMERASE"/>
    <property type="match status" value="1"/>
</dbReference>
<evidence type="ECO:0000256" key="1">
    <source>
        <dbReference type="ARBA" id="ARBA00022723"/>
    </source>
</evidence>
<evidence type="ECO:0000259" key="2">
    <source>
        <dbReference type="PROSITE" id="PS51819"/>
    </source>
</evidence>
<gene>
    <name evidence="3" type="ORF">ERS852574_01563</name>
</gene>
<dbReference type="RefSeq" id="WP_055156513.1">
    <property type="nucleotide sequence ID" value="NZ_CYXR01000009.1"/>
</dbReference>
<reference evidence="3 4" key="1">
    <citation type="submission" date="2015-09" db="EMBL/GenBank/DDBJ databases">
        <authorList>
            <consortium name="Pathogen Informatics"/>
        </authorList>
    </citation>
    <scope>NUCLEOTIDE SEQUENCE [LARGE SCALE GENOMIC DNA]</scope>
    <source>
        <strain evidence="3 4">2789STDY5834962</strain>
    </source>
</reference>
<dbReference type="InterPro" id="IPR051785">
    <property type="entry name" value="MMCE/EMCE_epimerase"/>
</dbReference>
<dbReference type="GO" id="GO:0004493">
    <property type="term" value="F:methylmalonyl-CoA epimerase activity"/>
    <property type="evidence" value="ECO:0007669"/>
    <property type="project" value="TreeGrafter"/>
</dbReference>
<keyword evidence="3" id="KW-0456">Lyase</keyword>
<dbReference type="AlphaFoldDB" id="A0A173SP24"/>
<protein>
    <submittedName>
        <fullName evidence="3">Putative lyase</fullName>
    </submittedName>
</protein>
<feature type="domain" description="VOC" evidence="2">
    <location>
        <begin position="4"/>
        <end position="149"/>
    </location>
</feature>
<dbReference type="InterPro" id="IPR037523">
    <property type="entry name" value="VOC_core"/>
</dbReference>
<dbReference type="InterPro" id="IPR004360">
    <property type="entry name" value="Glyas_Fos-R_dOase_dom"/>
</dbReference>
<dbReference type="InterPro" id="IPR018146">
    <property type="entry name" value="Glyoxalase_1_CS"/>
</dbReference>
<evidence type="ECO:0000313" key="4">
    <source>
        <dbReference type="Proteomes" id="UP000095727"/>
    </source>
</evidence>
<dbReference type="GO" id="GO:0046491">
    <property type="term" value="P:L-methylmalonyl-CoA metabolic process"/>
    <property type="evidence" value="ECO:0007669"/>
    <property type="project" value="TreeGrafter"/>
</dbReference>
<dbReference type="GO" id="GO:0004462">
    <property type="term" value="F:lactoylglutathione lyase activity"/>
    <property type="evidence" value="ECO:0007669"/>
    <property type="project" value="InterPro"/>
</dbReference>
<sequence length="150" mass="17318">MVGRIYHVGLTVSDLDRSIAFYRDILGLEFQGEIFMKGEETDKMFRKDNCKARVAYLNGSKAIEAPPVELIQFVDNEIHKAQSDLFTTSISEVCFYTDDIDSVYRTLIENHVECLSEPQYFDFRADGFGESRAFYFRDPDGIILEMMQPL</sequence>
<dbReference type="Pfam" id="PF00903">
    <property type="entry name" value="Glyoxalase"/>
    <property type="match status" value="1"/>
</dbReference>
<dbReference type="Gene3D" id="3.10.180.10">
    <property type="entry name" value="2,3-Dihydroxybiphenyl 1,2-Dioxygenase, domain 1"/>
    <property type="match status" value="1"/>
</dbReference>
<dbReference type="PANTHER" id="PTHR43048:SF3">
    <property type="entry name" value="METHYLMALONYL-COA EPIMERASE, MITOCHONDRIAL"/>
    <property type="match status" value="1"/>
</dbReference>
<accession>A0A173SP24</accession>
<keyword evidence="1" id="KW-0479">Metal-binding</keyword>
<dbReference type="PROSITE" id="PS51819">
    <property type="entry name" value="VOC"/>
    <property type="match status" value="1"/>
</dbReference>
<dbReference type="PROSITE" id="PS00934">
    <property type="entry name" value="GLYOXALASE_I_1"/>
    <property type="match status" value="1"/>
</dbReference>
<evidence type="ECO:0000313" key="3">
    <source>
        <dbReference type="EMBL" id="CUM91726.1"/>
    </source>
</evidence>
<dbReference type="GO" id="GO:0046872">
    <property type="term" value="F:metal ion binding"/>
    <property type="evidence" value="ECO:0007669"/>
    <property type="project" value="UniProtKB-KW"/>
</dbReference>
<proteinExistence type="predicted"/>
<dbReference type="SUPFAM" id="SSF54593">
    <property type="entry name" value="Glyoxalase/Bleomycin resistance protein/Dihydroxybiphenyl dioxygenase"/>
    <property type="match status" value="1"/>
</dbReference>
<dbReference type="InterPro" id="IPR029068">
    <property type="entry name" value="Glyas_Bleomycin-R_OHBP_Dase"/>
</dbReference>
<dbReference type="Proteomes" id="UP000095727">
    <property type="component" value="Unassembled WGS sequence"/>
</dbReference>
<organism evidence="3 4">
    <name type="scientific">Coprococcus comes</name>
    <dbReference type="NCBI Taxonomy" id="410072"/>
    <lineage>
        <taxon>Bacteria</taxon>
        <taxon>Bacillati</taxon>
        <taxon>Bacillota</taxon>
        <taxon>Clostridia</taxon>
        <taxon>Lachnospirales</taxon>
        <taxon>Lachnospiraceae</taxon>
        <taxon>Coprococcus</taxon>
    </lineage>
</organism>
<name>A0A173SP24_9FIRM</name>
<dbReference type="EMBL" id="CYXR01000009">
    <property type="protein sequence ID" value="CUM91726.1"/>
    <property type="molecule type" value="Genomic_DNA"/>
</dbReference>